<keyword evidence="4 6" id="KW-1133">Transmembrane helix</keyword>
<dbReference type="InterPro" id="IPR000620">
    <property type="entry name" value="EamA_dom"/>
</dbReference>
<dbReference type="Pfam" id="PF00892">
    <property type="entry name" value="EamA"/>
    <property type="match status" value="2"/>
</dbReference>
<dbReference type="PANTHER" id="PTHR32322">
    <property type="entry name" value="INNER MEMBRANE TRANSPORTER"/>
    <property type="match status" value="1"/>
</dbReference>
<keyword evidence="5 6" id="KW-0472">Membrane</keyword>
<dbReference type="PANTHER" id="PTHR32322:SF18">
    <property type="entry name" value="S-ADENOSYLMETHIONINE_S-ADENOSYLHOMOCYSTEINE TRANSPORTER"/>
    <property type="match status" value="1"/>
</dbReference>
<feature type="transmembrane region" description="Helical" evidence="6">
    <location>
        <begin position="203"/>
        <end position="222"/>
    </location>
</feature>
<comment type="caution">
    <text evidence="8">The sequence shown here is derived from an EMBL/GenBank/DDBJ whole genome shotgun (WGS) entry which is preliminary data.</text>
</comment>
<organism evidence="8 9">
    <name type="scientific">Commensalibacter melissae</name>
    <dbReference type="NCBI Taxonomy" id="2070537"/>
    <lineage>
        <taxon>Bacteria</taxon>
        <taxon>Pseudomonadati</taxon>
        <taxon>Pseudomonadota</taxon>
        <taxon>Alphaproteobacteria</taxon>
        <taxon>Acetobacterales</taxon>
        <taxon>Acetobacteraceae</taxon>
    </lineage>
</organism>
<dbReference type="OrthoDB" id="2352272at2"/>
<keyword evidence="2" id="KW-1003">Cell membrane</keyword>
<evidence type="ECO:0000256" key="5">
    <source>
        <dbReference type="ARBA" id="ARBA00023136"/>
    </source>
</evidence>
<evidence type="ECO:0000256" key="3">
    <source>
        <dbReference type="ARBA" id="ARBA00022692"/>
    </source>
</evidence>
<evidence type="ECO:0000256" key="4">
    <source>
        <dbReference type="ARBA" id="ARBA00022989"/>
    </source>
</evidence>
<reference evidence="8 9" key="1">
    <citation type="submission" date="2018-05" db="EMBL/GenBank/DDBJ databases">
        <title>Reference genomes for bee gut microbiota database.</title>
        <authorList>
            <person name="Ellegaard K.M."/>
        </authorList>
    </citation>
    <scope>NUCLEOTIDE SEQUENCE [LARGE SCALE GENOMIC DNA]</scope>
    <source>
        <strain evidence="8 9">ESL0284</strain>
    </source>
</reference>
<feature type="transmembrane region" description="Helical" evidence="6">
    <location>
        <begin position="174"/>
        <end position="191"/>
    </location>
</feature>
<sequence length="310" mass="34717">MNNTISPDKSPYRFKFSDQTKGMFFAILAGCLWGLSGVIGQYLLQTVHIDTAWMIAIRMWLPGTILLGLCYRKYGKNIFLPLKNRKDIIYLVNFSIFGILVSQLCYFLTVKYSNAATATILQYLYPIVIAVILTIYLRKPPSLYVILSIILAITGTFCIITNGSIYEITLPPKALLYGGISILSSVIYTLYPIPLLQKYNTSTIAGWGMLIGGIILNFFYPFWHLEVNLNVVNWIELMIVIFGGGMFGFLFYLIGIKLLGSTKGSILATVEPLSAVFFSVFLLNVKFTLIDWLGTACIISMIIILAVKKV</sequence>
<gene>
    <name evidence="8" type="ORF">DK869_04825</name>
</gene>
<feature type="transmembrane region" description="Helical" evidence="6">
    <location>
        <begin position="23"/>
        <end position="45"/>
    </location>
</feature>
<dbReference type="GeneID" id="83702703"/>
<accession>A0A318N6P1</accession>
<feature type="transmembrane region" description="Helical" evidence="6">
    <location>
        <begin position="90"/>
        <end position="109"/>
    </location>
</feature>
<dbReference type="SUPFAM" id="SSF103481">
    <property type="entry name" value="Multidrug resistance efflux transporter EmrE"/>
    <property type="match status" value="2"/>
</dbReference>
<keyword evidence="9" id="KW-1185">Reference proteome</keyword>
<dbReference type="InterPro" id="IPR050638">
    <property type="entry name" value="AA-Vitamin_Transporters"/>
</dbReference>
<feature type="transmembrane region" description="Helical" evidence="6">
    <location>
        <begin position="266"/>
        <end position="283"/>
    </location>
</feature>
<evidence type="ECO:0000256" key="6">
    <source>
        <dbReference type="SAM" id="Phobius"/>
    </source>
</evidence>
<feature type="transmembrane region" description="Helical" evidence="6">
    <location>
        <begin position="51"/>
        <end position="69"/>
    </location>
</feature>
<dbReference type="EMBL" id="QGLT01000002">
    <property type="protein sequence ID" value="PXZ00722.1"/>
    <property type="molecule type" value="Genomic_DNA"/>
</dbReference>
<name>A0A318N6P1_9PROT</name>
<evidence type="ECO:0000256" key="2">
    <source>
        <dbReference type="ARBA" id="ARBA00022475"/>
    </source>
</evidence>
<proteinExistence type="predicted"/>
<feature type="transmembrane region" description="Helical" evidence="6">
    <location>
        <begin position="143"/>
        <end position="162"/>
    </location>
</feature>
<feature type="transmembrane region" description="Helical" evidence="6">
    <location>
        <begin position="115"/>
        <end position="136"/>
    </location>
</feature>
<feature type="domain" description="EamA" evidence="7">
    <location>
        <begin position="21"/>
        <end position="160"/>
    </location>
</feature>
<feature type="domain" description="EamA" evidence="7">
    <location>
        <begin position="174"/>
        <end position="305"/>
    </location>
</feature>
<dbReference type="RefSeq" id="WP_110438864.1">
    <property type="nucleotide sequence ID" value="NZ_CP033087.1"/>
</dbReference>
<dbReference type="Proteomes" id="UP000247565">
    <property type="component" value="Unassembled WGS sequence"/>
</dbReference>
<feature type="transmembrane region" description="Helical" evidence="6">
    <location>
        <begin position="234"/>
        <end position="254"/>
    </location>
</feature>
<evidence type="ECO:0000256" key="1">
    <source>
        <dbReference type="ARBA" id="ARBA00004651"/>
    </source>
</evidence>
<dbReference type="AlphaFoldDB" id="A0A318N6P1"/>
<evidence type="ECO:0000313" key="8">
    <source>
        <dbReference type="EMBL" id="PXZ00722.1"/>
    </source>
</evidence>
<evidence type="ECO:0000259" key="7">
    <source>
        <dbReference type="Pfam" id="PF00892"/>
    </source>
</evidence>
<evidence type="ECO:0000313" key="9">
    <source>
        <dbReference type="Proteomes" id="UP000247565"/>
    </source>
</evidence>
<protein>
    <submittedName>
        <fullName evidence="8">EamA family transporter</fullName>
    </submittedName>
</protein>
<keyword evidence="3 6" id="KW-0812">Transmembrane</keyword>
<dbReference type="InterPro" id="IPR037185">
    <property type="entry name" value="EmrE-like"/>
</dbReference>
<dbReference type="GO" id="GO:0005886">
    <property type="term" value="C:plasma membrane"/>
    <property type="evidence" value="ECO:0007669"/>
    <property type="project" value="UniProtKB-SubCell"/>
</dbReference>
<comment type="subcellular location">
    <subcellularLocation>
        <location evidence="1">Cell membrane</location>
        <topology evidence="1">Multi-pass membrane protein</topology>
    </subcellularLocation>
</comment>
<feature type="transmembrane region" description="Helical" evidence="6">
    <location>
        <begin position="289"/>
        <end position="307"/>
    </location>
</feature>